<protein>
    <submittedName>
        <fullName evidence="4">Glycosyl transferase, family 8</fullName>
    </submittedName>
</protein>
<dbReference type="EMBL" id="CP000837">
    <property type="protein sequence ID" value="ADE31592.1"/>
    <property type="molecule type" value="Genomic_DNA"/>
</dbReference>
<keyword evidence="2 4" id="KW-0808">Transferase</keyword>
<evidence type="ECO:0000313" key="5">
    <source>
        <dbReference type="Proteomes" id="UP000002359"/>
    </source>
</evidence>
<dbReference type="CDD" id="cd04194">
    <property type="entry name" value="GT8_A4GalT_like"/>
    <property type="match status" value="1"/>
</dbReference>
<accession>D5AIC7</accession>
<evidence type="ECO:0000256" key="3">
    <source>
        <dbReference type="ARBA" id="ARBA00022723"/>
    </source>
</evidence>
<dbReference type="PANTHER" id="PTHR13778">
    <property type="entry name" value="GLYCOSYLTRANSFERASE 8 DOMAIN-CONTAINING PROTEIN"/>
    <property type="match status" value="1"/>
</dbReference>
<dbReference type="Pfam" id="PF01501">
    <property type="entry name" value="Glyco_transf_8"/>
    <property type="match status" value="1"/>
</dbReference>
<evidence type="ECO:0000256" key="1">
    <source>
        <dbReference type="ARBA" id="ARBA00022676"/>
    </source>
</evidence>
<dbReference type="Proteomes" id="UP000002359">
    <property type="component" value="Chromosome"/>
</dbReference>
<name>D5AIC7_STRGZ</name>
<dbReference type="GO" id="GO:0016757">
    <property type="term" value="F:glycosyltransferase activity"/>
    <property type="evidence" value="ECO:0007669"/>
    <property type="project" value="UniProtKB-KW"/>
</dbReference>
<dbReference type="HOGENOM" id="CLU_050833_0_2_9"/>
<organism evidence="4 5">
    <name type="scientific">Streptococcus suis (strain GZ1)</name>
    <dbReference type="NCBI Taxonomy" id="423211"/>
    <lineage>
        <taxon>Bacteria</taxon>
        <taxon>Bacillati</taxon>
        <taxon>Bacillota</taxon>
        <taxon>Bacilli</taxon>
        <taxon>Lactobacillales</taxon>
        <taxon>Streptococcaceae</taxon>
        <taxon>Streptococcus</taxon>
    </lineage>
</organism>
<dbReference type="CAZy" id="GT8">
    <property type="family name" value="Glycosyltransferase Family 8"/>
</dbReference>
<dbReference type="PANTHER" id="PTHR13778:SF47">
    <property type="entry name" value="LIPOPOLYSACCHARIDE 1,3-GALACTOSYLTRANSFERASE"/>
    <property type="match status" value="1"/>
</dbReference>
<dbReference type="InterPro" id="IPR029044">
    <property type="entry name" value="Nucleotide-diphossugar_trans"/>
</dbReference>
<keyword evidence="3" id="KW-0479">Metal-binding</keyword>
<gene>
    <name evidence="4" type="ordered locus">SSGZ1_1135</name>
</gene>
<sequence>MEEGNVNILFTLNDAFVPQVAACMGSIMRTLDEDDTCHFYLFSDGISQQNKENLHQFVTDGGNKLTIVELENLESYFDFEVDTNGWASVVLARLLVDKLLPEEVDRIIYLDGDTLVLENIRELWEVDLEGKVLGMCPEPTASSERREGLNLGTYTYHNAGVLLIDLKRWRSKSIGTIIFDYYKEKNGELFANDQDALNGALKEEIKTLSITYNYFNIFDVYPYRTLEKLSRPSTFISKEEFVKIRKQPRIVHFLGEERPWRIGNKHRFREDYVSALNQTPWRGTQFESGWQFYFFCFNLFNMVMKPFPMLRYKIITVLIPVFMKYRKIRLQKGV</sequence>
<dbReference type="SUPFAM" id="SSF53448">
    <property type="entry name" value="Nucleotide-diphospho-sugar transferases"/>
    <property type="match status" value="1"/>
</dbReference>
<dbReference type="InterPro" id="IPR002495">
    <property type="entry name" value="Glyco_trans_8"/>
</dbReference>
<dbReference type="PATRIC" id="fig|423211.3.peg.1117"/>
<dbReference type="InterPro" id="IPR050748">
    <property type="entry name" value="Glycosyltrans_8_dom-fam"/>
</dbReference>
<dbReference type="KEGG" id="ssw:SSGZ1_1135"/>
<dbReference type="AlphaFoldDB" id="D5AIC7"/>
<dbReference type="GO" id="GO:0046872">
    <property type="term" value="F:metal ion binding"/>
    <property type="evidence" value="ECO:0007669"/>
    <property type="project" value="UniProtKB-KW"/>
</dbReference>
<keyword evidence="1" id="KW-0328">Glycosyltransferase</keyword>
<dbReference type="Gene3D" id="3.90.550.10">
    <property type="entry name" value="Spore Coat Polysaccharide Biosynthesis Protein SpsA, Chain A"/>
    <property type="match status" value="1"/>
</dbReference>
<reference evidence="4 5" key="1">
    <citation type="journal article" date="2009" name="J. Infect. Dis.">
        <title>Clinical, experimental, and genomic differences between intermediately pathogenic, highly pathogenic, and epidemic Streptococcus suis.</title>
        <authorList>
            <person name="Ye C."/>
            <person name="Zheng H."/>
            <person name="Zhang J."/>
            <person name="Jing H."/>
            <person name="Wang L."/>
            <person name="Xiong Y."/>
            <person name="Wang W."/>
            <person name="Zhou Z."/>
            <person name="Sun Q."/>
            <person name="Luo X."/>
            <person name="Du H."/>
            <person name="Gottschalk M."/>
            <person name="Xu J."/>
        </authorList>
    </citation>
    <scope>NUCLEOTIDE SEQUENCE [LARGE SCALE GENOMIC DNA]</scope>
    <source>
        <strain evidence="4 5">GZ1</strain>
    </source>
</reference>
<proteinExistence type="predicted"/>
<evidence type="ECO:0000256" key="2">
    <source>
        <dbReference type="ARBA" id="ARBA00022679"/>
    </source>
</evidence>
<evidence type="ECO:0000313" key="4">
    <source>
        <dbReference type="EMBL" id="ADE31592.1"/>
    </source>
</evidence>